<evidence type="ECO:0000256" key="1">
    <source>
        <dbReference type="SAM" id="MobiDB-lite"/>
    </source>
</evidence>
<feature type="region of interest" description="Disordered" evidence="1">
    <location>
        <begin position="282"/>
        <end position="407"/>
    </location>
</feature>
<protein>
    <submittedName>
        <fullName evidence="3">TAZ-type domain-containing protein</fullName>
    </submittedName>
</protein>
<proteinExistence type="predicted"/>
<name>A0A1I8GTZ4_9PLAT</name>
<feature type="compositionally biased region" description="Low complexity" evidence="1">
    <location>
        <begin position="375"/>
        <end position="385"/>
    </location>
</feature>
<dbReference type="AlphaFoldDB" id="A0A1I8GTZ4"/>
<feature type="compositionally biased region" description="Basic and acidic residues" evidence="1">
    <location>
        <begin position="318"/>
        <end position="333"/>
    </location>
</feature>
<keyword evidence="2" id="KW-1185">Reference proteome</keyword>
<feature type="region of interest" description="Disordered" evidence="1">
    <location>
        <begin position="72"/>
        <end position="128"/>
    </location>
</feature>
<dbReference type="Proteomes" id="UP000095280">
    <property type="component" value="Unplaced"/>
</dbReference>
<evidence type="ECO:0000313" key="2">
    <source>
        <dbReference type="Proteomes" id="UP000095280"/>
    </source>
</evidence>
<sequence>DKQLRSPRQQQCCPYHQHHHGQSQLWSQQHSCPYPAKPAQSCAMPNCLCHQQQQQKPITCCQTGDVATTTQQQQNDSAFEKKHQQQTAKQISSAPPSETSQDSAFSNKSASSPATQVVKPPLSQPEPQAQEAIENADTMKPIMAVAKSSVASAEESEGDINREMLAMDEAYREFCNRQTEIAALIASLEAAVASQPGGGGTDENTTEFVSSAEHRLSILLALLADQEAQAVQRIDRPVAESVAKRRKHIEECNRLVSSVRQSLSESKRRCDGLARTVRQLVESKNLQEEKQQSPDESDQVFHSGDSGGAAKIVSPRKQPQEESSKAPELKENDLQESNAARRTLAQVPVKPASPVKTSVASRSGGVCVASRRRSSNSATSSGTATDVAVSAASLAERSPSHKVVFSD</sequence>
<dbReference type="WBParaSite" id="maker-uti_cns_0003007-snap-gene-0.6-mRNA-1">
    <property type="protein sequence ID" value="maker-uti_cns_0003007-snap-gene-0.6-mRNA-1"/>
    <property type="gene ID" value="maker-uti_cns_0003007-snap-gene-0.6"/>
</dbReference>
<evidence type="ECO:0000313" key="3">
    <source>
        <dbReference type="WBParaSite" id="maker-uti_cns_0003007-snap-gene-0.6-mRNA-1"/>
    </source>
</evidence>
<accession>A0A1I8GTZ4</accession>
<reference evidence="3" key="1">
    <citation type="submission" date="2016-11" db="UniProtKB">
        <authorList>
            <consortium name="WormBaseParasite"/>
        </authorList>
    </citation>
    <scope>IDENTIFICATION</scope>
</reference>
<feature type="compositionally biased region" description="Polar residues" evidence="1">
    <location>
        <begin position="85"/>
        <end position="115"/>
    </location>
</feature>
<organism evidence="2 3">
    <name type="scientific">Macrostomum lignano</name>
    <dbReference type="NCBI Taxonomy" id="282301"/>
    <lineage>
        <taxon>Eukaryota</taxon>
        <taxon>Metazoa</taxon>
        <taxon>Spiralia</taxon>
        <taxon>Lophotrochozoa</taxon>
        <taxon>Platyhelminthes</taxon>
        <taxon>Rhabditophora</taxon>
        <taxon>Macrostomorpha</taxon>
        <taxon>Macrostomida</taxon>
        <taxon>Macrostomidae</taxon>
        <taxon>Macrostomum</taxon>
    </lineage>
</organism>